<reference evidence="1 2" key="1">
    <citation type="submission" date="2016-06" db="EMBL/GenBank/DDBJ databases">
        <authorList>
            <person name="Kjaerup R.B."/>
            <person name="Dalgaard T.S."/>
            <person name="Juul-Madsen H.R."/>
        </authorList>
    </citation>
    <scope>NUCLEOTIDE SEQUENCE [LARGE SCALE GENOMIC DNA]</scope>
    <source>
        <strain evidence="1 2">1199456.5</strain>
    </source>
</reference>
<proteinExistence type="predicted"/>
<dbReference type="Proteomes" id="UP000093962">
    <property type="component" value="Unassembled WGS sequence"/>
</dbReference>
<evidence type="ECO:0000313" key="1">
    <source>
        <dbReference type="EMBL" id="OBA86764.1"/>
    </source>
</evidence>
<evidence type="ECO:0000313" key="2">
    <source>
        <dbReference type="Proteomes" id="UP000093962"/>
    </source>
</evidence>
<accession>A0A1A0MMQ1</accession>
<comment type="caution">
    <text evidence="1">The sequence shown here is derived from an EMBL/GenBank/DDBJ whole genome shotgun (WGS) entry which is preliminary data.</text>
</comment>
<dbReference type="EMBL" id="LZSF01000136">
    <property type="protein sequence ID" value="OBA86764.1"/>
    <property type="molecule type" value="Genomic_DNA"/>
</dbReference>
<name>A0A1A0MMQ1_MYCMU</name>
<dbReference type="OrthoDB" id="4367863at2"/>
<dbReference type="Pfam" id="PF25209">
    <property type="entry name" value="Phage_capsid_4"/>
    <property type="match status" value="1"/>
</dbReference>
<organism evidence="1 2">
    <name type="scientific">Mycolicibacterium mucogenicum</name>
    <name type="common">Mycobacterium mucogenicum</name>
    <dbReference type="NCBI Taxonomy" id="56689"/>
    <lineage>
        <taxon>Bacteria</taxon>
        <taxon>Bacillati</taxon>
        <taxon>Actinomycetota</taxon>
        <taxon>Actinomycetes</taxon>
        <taxon>Mycobacteriales</taxon>
        <taxon>Mycobacteriaceae</taxon>
        <taxon>Mycolicibacterium</taxon>
    </lineage>
</organism>
<dbReference type="RefSeq" id="WP_064859264.1">
    <property type="nucleotide sequence ID" value="NZ_LZSF01000136.1"/>
</dbReference>
<dbReference type="InterPro" id="IPR049995">
    <property type="entry name" value="Capsid_mycobact-type"/>
</dbReference>
<gene>
    <name evidence="1" type="ORF">A5642_22050</name>
</gene>
<dbReference type="NCBIfam" id="NF042926">
    <property type="entry name" value="capsid_Caudo_1"/>
    <property type="match status" value="1"/>
</dbReference>
<sequence length="292" mass="31976">MTNPLLPTLTGRQLTLDAALKHPTLIRDRIAKLADETLLLPKLFRPNGAKVEGGGLLYSVVQAADFFTARDVQQRTPGTEYELTPGVDPEARLALVEDYGGKFQVTDEQLARNEVNYLDQQTTQLANTIARKLDNRAMAELAGLDIAVVSPATNWSNLVFVGPEANLTPSGQRPTSHFADAQLLADLDELGVVHDLLLVHPEQAAELRRAYAEDLEAMLKSAGLEMFVNPRVPEGVPYVVQKGNVGVVGFETVLTVDVIDERKTRSRWVQAYAVPAFAVDRPYAAKRIVLPA</sequence>
<protein>
    <submittedName>
        <fullName evidence="1">Uncharacterized protein</fullName>
    </submittedName>
</protein>
<dbReference type="AlphaFoldDB" id="A0A1A0MMQ1"/>